<sequence>FCIRDSVEPCAQMLVEVFLQDIASLRGRRKLDRELEQPSALDGMEEERKILGRPLLILAPVTSQSTTTYLRQSGSPSDSPLLLLNVGKTLYPAHDTDTE</sequence>
<feature type="non-terminal residue" evidence="1">
    <location>
        <position position="99"/>
    </location>
</feature>
<organism evidence="1 2">
    <name type="scientific">Pleuronectes platessa</name>
    <name type="common">European plaice</name>
    <dbReference type="NCBI Taxonomy" id="8262"/>
    <lineage>
        <taxon>Eukaryota</taxon>
        <taxon>Metazoa</taxon>
        <taxon>Chordata</taxon>
        <taxon>Craniata</taxon>
        <taxon>Vertebrata</taxon>
        <taxon>Euteleostomi</taxon>
        <taxon>Actinopterygii</taxon>
        <taxon>Neopterygii</taxon>
        <taxon>Teleostei</taxon>
        <taxon>Neoteleostei</taxon>
        <taxon>Acanthomorphata</taxon>
        <taxon>Carangaria</taxon>
        <taxon>Pleuronectiformes</taxon>
        <taxon>Pleuronectoidei</taxon>
        <taxon>Pleuronectidae</taxon>
        <taxon>Pleuronectes</taxon>
    </lineage>
</organism>
<comment type="caution">
    <text evidence="1">The sequence shown here is derived from an EMBL/GenBank/DDBJ whole genome shotgun (WGS) entry which is preliminary data.</text>
</comment>
<gene>
    <name evidence="1" type="ORF">PLEPLA_LOCUS21242</name>
</gene>
<dbReference type="AlphaFoldDB" id="A0A9N7UMS9"/>
<keyword evidence="2" id="KW-1185">Reference proteome</keyword>
<accession>A0A9N7UMS9</accession>
<dbReference type="Proteomes" id="UP001153269">
    <property type="component" value="Unassembled WGS sequence"/>
</dbReference>
<protein>
    <submittedName>
        <fullName evidence="1">Uncharacterized protein</fullName>
    </submittedName>
</protein>
<evidence type="ECO:0000313" key="2">
    <source>
        <dbReference type="Proteomes" id="UP001153269"/>
    </source>
</evidence>
<proteinExistence type="predicted"/>
<reference evidence="1" key="1">
    <citation type="submission" date="2020-03" db="EMBL/GenBank/DDBJ databases">
        <authorList>
            <person name="Weist P."/>
        </authorList>
    </citation>
    <scope>NUCLEOTIDE SEQUENCE</scope>
</reference>
<dbReference type="EMBL" id="CADEAL010001527">
    <property type="protein sequence ID" value="CAB1433154.1"/>
    <property type="molecule type" value="Genomic_DNA"/>
</dbReference>
<evidence type="ECO:0000313" key="1">
    <source>
        <dbReference type="EMBL" id="CAB1433154.1"/>
    </source>
</evidence>
<name>A0A9N7UMS9_PLEPL</name>